<dbReference type="EMBL" id="CAXITT010000185">
    <property type="protein sequence ID" value="CAL1534883.1"/>
    <property type="molecule type" value="Genomic_DNA"/>
</dbReference>
<dbReference type="AlphaFoldDB" id="A0AAV2HN03"/>
<evidence type="ECO:0000313" key="2">
    <source>
        <dbReference type="Proteomes" id="UP001497497"/>
    </source>
</evidence>
<accession>A0AAV2HN03</accession>
<proteinExistence type="predicted"/>
<organism evidence="1 2">
    <name type="scientific">Lymnaea stagnalis</name>
    <name type="common">Great pond snail</name>
    <name type="synonym">Helix stagnalis</name>
    <dbReference type="NCBI Taxonomy" id="6523"/>
    <lineage>
        <taxon>Eukaryota</taxon>
        <taxon>Metazoa</taxon>
        <taxon>Spiralia</taxon>
        <taxon>Lophotrochozoa</taxon>
        <taxon>Mollusca</taxon>
        <taxon>Gastropoda</taxon>
        <taxon>Heterobranchia</taxon>
        <taxon>Euthyneura</taxon>
        <taxon>Panpulmonata</taxon>
        <taxon>Hygrophila</taxon>
        <taxon>Lymnaeoidea</taxon>
        <taxon>Lymnaeidae</taxon>
        <taxon>Lymnaea</taxon>
    </lineage>
</organism>
<sequence length="75" mass="8200">MNSVTKKVTWDVAKYKDRVLKVVDAPGVIDTLSQSEKAAGDTLAFVTDALSEAVAINPRGYNAFILIAKYGNKRR</sequence>
<protein>
    <submittedName>
        <fullName evidence="1">Uncharacterized protein</fullName>
    </submittedName>
</protein>
<dbReference type="Gene3D" id="3.40.50.300">
    <property type="entry name" value="P-loop containing nucleotide triphosphate hydrolases"/>
    <property type="match status" value="1"/>
</dbReference>
<comment type="caution">
    <text evidence="1">The sequence shown here is derived from an EMBL/GenBank/DDBJ whole genome shotgun (WGS) entry which is preliminary data.</text>
</comment>
<reference evidence="1 2" key="1">
    <citation type="submission" date="2024-04" db="EMBL/GenBank/DDBJ databases">
        <authorList>
            <consortium name="Genoscope - CEA"/>
            <person name="William W."/>
        </authorList>
    </citation>
    <scope>NUCLEOTIDE SEQUENCE [LARGE SCALE GENOMIC DNA]</scope>
</reference>
<dbReference type="Proteomes" id="UP001497497">
    <property type="component" value="Unassembled WGS sequence"/>
</dbReference>
<keyword evidence="2" id="KW-1185">Reference proteome</keyword>
<name>A0AAV2HN03_LYMST</name>
<gene>
    <name evidence="1" type="ORF">GSLYS_00008843001</name>
</gene>
<dbReference type="InterPro" id="IPR027417">
    <property type="entry name" value="P-loop_NTPase"/>
</dbReference>
<evidence type="ECO:0000313" key="1">
    <source>
        <dbReference type="EMBL" id="CAL1534883.1"/>
    </source>
</evidence>